<accession>A0A7I8JCF3</accession>
<protein>
    <submittedName>
        <fullName evidence="1">Uncharacterized protein</fullName>
    </submittedName>
</protein>
<dbReference type="EMBL" id="CACRZD030000010">
    <property type="protein sequence ID" value="CAA6667072.1"/>
    <property type="molecule type" value="Genomic_DNA"/>
</dbReference>
<evidence type="ECO:0000313" key="2">
    <source>
        <dbReference type="Proteomes" id="UP001189122"/>
    </source>
</evidence>
<organism evidence="1">
    <name type="scientific">Spirodela intermedia</name>
    <name type="common">Intermediate duckweed</name>
    <dbReference type="NCBI Taxonomy" id="51605"/>
    <lineage>
        <taxon>Eukaryota</taxon>
        <taxon>Viridiplantae</taxon>
        <taxon>Streptophyta</taxon>
        <taxon>Embryophyta</taxon>
        <taxon>Tracheophyta</taxon>
        <taxon>Spermatophyta</taxon>
        <taxon>Magnoliopsida</taxon>
        <taxon>Liliopsida</taxon>
        <taxon>Araceae</taxon>
        <taxon>Lemnoideae</taxon>
        <taxon>Spirodela</taxon>
    </lineage>
</organism>
<dbReference type="EMBL" id="LR743597">
    <property type="protein sequence ID" value="CAA2627815.1"/>
    <property type="molecule type" value="Genomic_DNA"/>
</dbReference>
<proteinExistence type="predicted"/>
<name>A0A7I8JCF3_SPIIN</name>
<dbReference type="Proteomes" id="UP001189122">
    <property type="component" value="Unassembled WGS sequence"/>
</dbReference>
<dbReference type="AlphaFoldDB" id="A0A7I8JCF3"/>
<sequence>MVQWFDHFKTSPLILIFRENCYLIIGRNFNSFLSS</sequence>
<gene>
    <name evidence="1" type="ORF">SI7747_10013465</name>
</gene>
<reference evidence="1 2" key="1">
    <citation type="submission" date="2019-12" db="EMBL/GenBank/DDBJ databases">
        <authorList>
            <person name="Scholz U."/>
            <person name="Mascher M."/>
            <person name="Fiebig A."/>
        </authorList>
    </citation>
    <scope>NUCLEOTIDE SEQUENCE</scope>
</reference>
<evidence type="ECO:0000313" key="1">
    <source>
        <dbReference type="EMBL" id="CAA2627815.1"/>
    </source>
</evidence>
<keyword evidence="2" id="KW-1185">Reference proteome</keyword>